<reference evidence="2" key="1">
    <citation type="submission" date="2017-02" db="EMBL/GenBank/DDBJ databases">
        <authorList>
            <person name="Varghese N."/>
            <person name="Submissions S."/>
        </authorList>
    </citation>
    <scope>NUCLEOTIDE SEQUENCE [LARGE SCALE GENOMIC DNA]</scope>
    <source>
        <strain evidence="2">DSM 22385</strain>
    </source>
</reference>
<dbReference type="OrthoDB" id="7342920at2"/>
<dbReference type="STRING" id="572036.SAMN05661099_0979"/>
<dbReference type="EMBL" id="FUYR01000001">
    <property type="protein sequence ID" value="SKB37697.1"/>
    <property type="molecule type" value="Genomic_DNA"/>
</dbReference>
<evidence type="ECO:0000313" key="2">
    <source>
        <dbReference type="Proteomes" id="UP000189981"/>
    </source>
</evidence>
<sequence>MKVIFTILFTIITAFAFCQPQPRRIMFRTLGKDSINLHMDENYALIEDSCSTVIRYGHLRMQDRKFIGTFRDLNKYDPSIVLAEGRYTNEGQLDGHMIMNYLNGEPLAEGTFDKGIMTGKWIIYYPGNKKRLEFENNAGQTRILNAWDISGKQTVIDGSGTYRSDLDMVYWEGKLVNGRPDGVWRGKKHEDRTGTVLVSETFKNGSFVKGSGPIGNYTDESRIVLAGNNLTPITKAGLLMPSPRACGAAASRKKTVLAVYKDGNMAFMEAVKTEIQPVFAKVDLNMYPYKTFQIKAGIDSKGKLTSFHYVDGWEDRQASALIQALSRLPYLEPTLVDGQPVASEISFNFKIDRNLYTYSFRITPIK</sequence>
<proteinExistence type="predicted"/>
<dbReference type="Gene3D" id="2.20.110.10">
    <property type="entry name" value="Histone H3 K4-specific methyltransferase SET7/9 N-terminal domain"/>
    <property type="match status" value="1"/>
</dbReference>
<evidence type="ECO:0008006" key="3">
    <source>
        <dbReference type="Google" id="ProtNLM"/>
    </source>
</evidence>
<accession>A0A1T5AS90</accession>
<dbReference type="Proteomes" id="UP000189981">
    <property type="component" value="Unassembled WGS sequence"/>
</dbReference>
<evidence type="ECO:0000313" key="1">
    <source>
        <dbReference type="EMBL" id="SKB37697.1"/>
    </source>
</evidence>
<dbReference type="RefSeq" id="WP_079701502.1">
    <property type="nucleotide sequence ID" value="NZ_FUYR01000001.1"/>
</dbReference>
<organism evidence="1 2">
    <name type="scientific">Daejeonella lutea</name>
    <dbReference type="NCBI Taxonomy" id="572036"/>
    <lineage>
        <taxon>Bacteria</taxon>
        <taxon>Pseudomonadati</taxon>
        <taxon>Bacteroidota</taxon>
        <taxon>Sphingobacteriia</taxon>
        <taxon>Sphingobacteriales</taxon>
        <taxon>Sphingobacteriaceae</taxon>
        <taxon>Daejeonella</taxon>
    </lineage>
</organism>
<protein>
    <recommendedName>
        <fullName evidence="3">MORN repeat variant</fullName>
    </recommendedName>
</protein>
<dbReference type="SUPFAM" id="SSF82185">
    <property type="entry name" value="Histone H3 K4-specific methyltransferase SET7/9 N-terminal domain"/>
    <property type="match status" value="1"/>
</dbReference>
<keyword evidence="2" id="KW-1185">Reference proteome</keyword>
<gene>
    <name evidence="1" type="ORF">SAMN05661099_0979</name>
</gene>
<dbReference type="AlphaFoldDB" id="A0A1T5AS90"/>
<name>A0A1T5AS90_9SPHI</name>